<dbReference type="SUPFAM" id="SSF53474">
    <property type="entry name" value="alpha/beta-Hydrolases"/>
    <property type="match status" value="1"/>
</dbReference>
<comment type="pathway">
    <text evidence="3">Quinol/quinone metabolism; menaquinone biosynthesis.</text>
</comment>
<comment type="similarity">
    <text evidence="3">Belongs to the AB hydrolase superfamily. MenH family.</text>
</comment>
<proteinExistence type="inferred from homology"/>
<sequence length="267" mass="29097">MKIEGADFHVEMCGNGTPLLLLHGFTGSSGTWMPFCESLGRHSYMICPDLPGHGKTVVEGGIGYFSIDSAARALKEILDGLGFEKVDVLGYSMGGRLALAFALTYPDLVGKLVLESASPGLESEEERQGRRMKDHELANFIKERGIGPFVDYWENIPLFKSLQLMPDTVKQAVRKQRLENSPDGLANSLIGMGTGAQPSYWERLPELEAEVLLLAGGLDQKFCGIAERMSERMKSGKALIVEAAGHAIHVENPEKFGTIVSGFLTHT</sequence>
<evidence type="ECO:0000256" key="1">
    <source>
        <dbReference type="ARBA" id="ARBA00022428"/>
    </source>
</evidence>
<name>A0A3D8GPE7_9BACI</name>
<dbReference type="HAMAP" id="MF_01660">
    <property type="entry name" value="MenH"/>
    <property type="match status" value="1"/>
</dbReference>
<dbReference type="OrthoDB" id="9808398at2"/>
<keyword evidence="2 3" id="KW-0456">Lyase</keyword>
<evidence type="ECO:0000256" key="3">
    <source>
        <dbReference type="HAMAP-Rule" id="MF_01660"/>
    </source>
</evidence>
<dbReference type="InterPro" id="IPR022485">
    <property type="entry name" value="SHCHC_synthase_MenH"/>
</dbReference>
<dbReference type="InterPro" id="IPR029058">
    <property type="entry name" value="AB_hydrolase_fold"/>
</dbReference>
<dbReference type="Proteomes" id="UP000257144">
    <property type="component" value="Unassembled WGS sequence"/>
</dbReference>
<keyword evidence="6" id="KW-1185">Reference proteome</keyword>
<dbReference type="EMBL" id="QNQT01000006">
    <property type="protein sequence ID" value="RDU36298.1"/>
    <property type="molecule type" value="Genomic_DNA"/>
</dbReference>
<dbReference type="Gene3D" id="3.40.50.1820">
    <property type="entry name" value="alpha/beta hydrolase"/>
    <property type="match status" value="1"/>
</dbReference>
<evidence type="ECO:0000313" key="6">
    <source>
        <dbReference type="Proteomes" id="UP000257144"/>
    </source>
</evidence>
<dbReference type="PANTHER" id="PTHR42916">
    <property type="entry name" value="2-SUCCINYL-5-ENOLPYRUVYL-6-HYDROXY-3-CYCLOHEXENE-1-CARBOXYLATE SYNTHASE"/>
    <property type="match status" value="1"/>
</dbReference>
<dbReference type="PANTHER" id="PTHR42916:SF1">
    <property type="entry name" value="PROTEIN PHYLLO, CHLOROPLASTIC"/>
    <property type="match status" value="1"/>
</dbReference>
<comment type="pathway">
    <text evidence="3">Quinol/quinone metabolism; 1,4-dihydroxy-2-naphthoate biosynthesis; 1,4-dihydroxy-2-naphthoate from chorismate: step 3/7.</text>
</comment>
<evidence type="ECO:0000256" key="2">
    <source>
        <dbReference type="ARBA" id="ARBA00023239"/>
    </source>
</evidence>
<evidence type="ECO:0000259" key="4">
    <source>
        <dbReference type="Pfam" id="PF00561"/>
    </source>
</evidence>
<dbReference type="EC" id="4.2.99.20" evidence="3"/>
<accession>A0A3D8GPE7</accession>
<protein>
    <recommendedName>
        <fullName evidence="3">Putative 2-succinyl-6-hydroxy-2,4-cyclohexadiene-1-carboxylate synthase</fullName>
        <shortName evidence="3">SHCHC synthase</shortName>
        <ecNumber evidence="3">4.2.99.20</ecNumber>
    </recommendedName>
</protein>
<dbReference type="UniPathway" id="UPA01057">
    <property type="reaction ID" value="UER00900"/>
</dbReference>
<dbReference type="NCBIfam" id="TIGR03695">
    <property type="entry name" value="menH_SHCHC"/>
    <property type="match status" value="1"/>
</dbReference>
<dbReference type="GO" id="GO:0070205">
    <property type="term" value="F:2-succinyl-6-hydroxy-2,4-cyclohexadiene-1-carboxylate synthase activity"/>
    <property type="evidence" value="ECO:0007669"/>
    <property type="project" value="UniProtKB-UniRule"/>
</dbReference>
<dbReference type="UniPathway" id="UPA00079"/>
<organism evidence="5 6">
    <name type="scientific">Neobacillus piezotolerans</name>
    <dbReference type="NCBI Taxonomy" id="2259171"/>
    <lineage>
        <taxon>Bacteria</taxon>
        <taxon>Bacillati</taxon>
        <taxon>Bacillota</taxon>
        <taxon>Bacilli</taxon>
        <taxon>Bacillales</taxon>
        <taxon>Bacillaceae</taxon>
        <taxon>Neobacillus</taxon>
    </lineage>
</organism>
<comment type="subunit">
    <text evidence="3">Monomer.</text>
</comment>
<feature type="domain" description="AB hydrolase-1" evidence="4">
    <location>
        <begin position="18"/>
        <end position="253"/>
    </location>
</feature>
<dbReference type="PRINTS" id="PR00111">
    <property type="entry name" value="ABHYDROLASE"/>
</dbReference>
<reference evidence="5 6" key="1">
    <citation type="submission" date="2018-07" db="EMBL/GenBank/DDBJ databases">
        <title>Bacillus sp. YLB-04 draft genome sequence.</title>
        <authorList>
            <person name="Yu L."/>
            <person name="Tang X."/>
        </authorList>
    </citation>
    <scope>NUCLEOTIDE SEQUENCE [LARGE SCALE GENOMIC DNA]</scope>
    <source>
        <strain evidence="5 6">YLB-04</strain>
    </source>
</reference>
<evidence type="ECO:0000313" key="5">
    <source>
        <dbReference type="EMBL" id="RDU36298.1"/>
    </source>
</evidence>
<dbReference type="InterPro" id="IPR000073">
    <property type="entry name" value="AB_hydrolase_1"/>
</dbReference>
<dbReference type="AlphaFoldDB" id="A0A3D8GPE7"/>
<gene>
    <name evidence="3 5" type="primary">menH</name>
    <name evidence="5" type="ORF">DRW41_13820</name>
</gene>
<keyword evidence="1 3" id="KW-0474">Menaquinone biosynthesis</keyword>
<dbReference type="Pfam" id="PF00561">
    <property type="entry name" value="Abhydrolase_1"/>
    <property type="match status" value="1"/>
</dbReference>
<comment type="function">
    <text evidence="3">Catalyzes a proton abstraction reaction that results in 2,5-elimination of pyruvate from 2-succinyl-5-enolpyruvyl-6-hydroxy-3-cyclohexene-1-carboxylate (SEPHCHC) and the formation of 2-succinyl-6-hydroxy-2,4-cyclohexadiene-1-carboxylate (SHCHC).</text>
</comment>
<comment type="catalytic activity">
    <reaction evidence="3">
        <text>5-enolpyruvoyl-6-hydroxy-2-succinyl-cyclohex-3-ene-1-carboxylate = (1R,6R)-6-hydroxy-2-succinyl-cyclohexa-2,4-diene-1-carboxylate + pyruvate</text>
        <dbReference type="Rhea" id="RHEA:25597"/>
        <dbReference type="ChEBI" id="CHEBI:15361"/>
        <dbReference type="ChEBI" id="CHEBI:58689"/>
        <dbReference type="ChEBI" id="CHEBI:58818"/>
        <dbReference type="EC" id="4.2.99.20"/>
    </reaction>
</comment>
<dbReference type="GO" id="GO:0009234">
    <property type="term" value="P:menaquinone biosynthetic process"/>
    <property type="evidence" value="ECO:0007669"/>
    <property type="project" value="UniProtKB-UniRule"/>
</dbReference>
<comment type="caution">
    <text evidence="5">The sequence shown here is derived from an EMBL/GenBank/DDBJ whole genome shotgun (WGS) entry which is preliminary data.</text>
</comment>